<evidence type="ECO:0000256" key="2">
    <source>
        <dbReference type="ARBA" id="ARBA00022801"/>
    </source>
</evidence>
<evidence type="ECO:0000313" key="10">
    <source>
        <dbReference type="EMBL" id="KAF1692859.1"/>
    </source>
</evidence>
<feature type="chain" id="PRO_5046653819" evidence="8">
    <location>
        <begin position="43"/>
        <end position="779"/>
    </location>
</feature>
<protein>
    <submittedName>
        <fullName evidence="10">Patatin</fullName>
    </submittedName>
</protein>
<evidence type="ECO:0000256" key="4">
    <source>
        <dbReference type="ARBA" id="ARBA00023098"/>
    </source>
</evidence>
<keyword evidence="4 6" id="KW-0443">Lipid metabolism</keyword>
<dbReference type="InterPro" id="IPR016035">
    <property type="entry name" value="Acyl_Trfase/lysoPLipase"/>
</dbReference>
<feature type="region of interest" description="Disordered" evidence="7">
    <location>
        <begin position="45"/>
        <end position="86"/>
    </location>
</feature>
<organism evidence="10 11">
    <name type="scientific">Pseudoxanthomonas daejeonensis</name>
    <dbReference type="NCBI Taxonomy" id="266062"/>
    <lineage>
        <taxon>Bacteria</taxon>
        <taxon>Pseudomonadati</taxon>
        <taxon>Pseudomonadota</taxon>
        <taxon>Gammaproteobacteria</taxon>
        <taxon>Lysobacterales</taxon>
        <taxon>Lysobacteraceae</taxon>
        <taxon>Pseudoxanthomonas</taxon>
    </lineage>
</organism>
<dbReference type="Gene3D" id="2.40.160.50">
    <property type="entry name" value="membrane protein fhac: a member of the omp85/tpsb transporter family"/>
    <property type="match status" value="1"/>
</dbReference>
<name>A0ABQ6Z4J6_9GAMM</name>
<dbReference type="EMBL" id="PDWN01000014">
    <property type="protein sequence ID" value="KAF1692859.1"/>
    <property type="molecule type" value="Genomic_DNA"/>
</dbReference>
<dbReference type="InterPro" id="IPR002641">
    <property type="entry name" value="PNPLA_dom"/>
</dbReference>
<dbReference type="PANTHER" id="PTHR14226">
    <property type="entry name" value="NEUROPATHY TARGET ESTERASE/SWISS CHEESE D.MELANOGASTER"/>
    <property type="match status" value="1"/>
</dbReference>
<dbReference type="PROSITE" id="PS51635">
    <property type="entry name" value="PNPLA"/>
    <property type="match status" value="1"/>
</dbReference>
<accession>A0ABQ6Z4J6</accession>
<evidence type="ECO:0000256" key="6">
    <source>
        <dbReference type="PROSITE-ProRule" id="PRU01161"/>
    </source>
</evidence>
<feature type="domain" description="PNPLA" evidence="9">
    <location>
        <begin position="85"/>
        <end position="277"/>
    </location>
</feature>
<dbReference type="InterPro" id="IPR000184">
    <property type="entry name" value="Bac_surfAg_D15"/>
</dbReference>
<feature type="signal peptide" evidence="8">
    <location>
        <begin position="1"/>
        <end position="42"/>
    </location>
</feature>
<gene>
    <name evidence="10" type="ORF">CSC65_13660</name>
</gene>
<comment type="subcellular location">
    <subcellularLocation>
        <location evidence="1">Membrane</location>
    </subcellularLocation>
</comment>
<dbReference type="PANTHER" id="PTHR14226:SF29">
    <property type="entry name" value="NEUROPATHY TARGET ESTERASE SWS"/>
    <property type="match status" value="1"/>
</dbReference>
<keyword evidence="2 6" id="KW-0378">Hydrolase</keyword>
<dbReference type="Gene3D" id="3.40.1090.10">
    <property type="entry name" value="Cytosolic phospholipase A2 catalytic domain"/>
    <property type="match status" value="2"/>
</dbReference>
<evidence type="ECO:0000256" key="1">
    <source>
        <dbReference type="ARBA" id="ARBA00004370"/>
    </source>
</evidence>
<dbReference type="Pfam" id="PF01103">
    <property type="entry name" value="Omp85"/>
    <property type="match status" value="1"/>
</dbReference>
<evidence type="ECO:0000256" key="3">
    <source>
        <dbReference type="ARBA" id="ARBA00022963"/>
    </source>
</evidence>
<proteinExistence type="predicted"/>
<evidence type="ECO:0000256" key="5">
    <source>
        <dbReference type="ARBA" id="ARBA00023136"/>
    </source>
</evidence>
<feature type="short sequence motif" description="DGA/G" evidence="6">
    <location>
        <begin position="264"/>
        <end position="266"/>
    </location>
</feature>
<dbReference type="Pfam" id="PF01734">
    <property type="entry name" value="Patatin"/>
    <property type="match status" value="1"/>
</dbReference>
<keyword evidence="8" id="KW-0732">Signal</keyword>
<keyword evidence="5" id="KW-0472">Membrane</keyword>
<reference evidence="10 11" key="1">
    <citation type="submission" date="2017-10" db="EMBL/GenBank/DDBJ databases">
        <title>Whole genome sequencing of members of genus Pseudoxanthomonas.</title>
        <authorList>
            <person name="Kumar S."/>
            <person name="Bansal K."/>
            <person name="Kaur A."/>
            <person name="Patil P."/>
            <person name="Sharma S."/>
            <person name="Patil P.B."/>
        </authorList>
    </citation>
    <scope>NUCLEOTIDE SEQUENCE [LARGE SCALE GENOMIC DNA]</scope>
    <source>
        <strain evidence="10 11">DSM 17801</strain>
    </source>
</reference>
<dbReference type="InterPro" id="IPR050301">
    <property type="entry name" value="NTE"/>
</dbReference>
<evidence type="ECO:0000256" key="8">
    <source>
        <dbReference type="SAM" id="SignalP"/>
    </source>
</evidence>
<evidence type="ECO:0000313" key="11">
    <source>
        <dbReference type="Proteomes" id="UP000788419"/>
    </source>
</evidence>
<comment type="caution">
    <text evidence="10">The sequence shown here is derived from an EMBL/GenBank/DDBJ whole genome shotgun (WGS) entry which is preliminary data.</text>
</comment>
<feature type="short sequence motif" description="GXGXXG" evidence="6">
    <location>
        <begin position="89"/>
        <end position="94"/>
    </location>
</feature>
<feature type="active site" description="Nucleophile" evidence="6">
    <location>
        <position position="118"/>
    </location>
</feature>
<evidence type="ECO:0000259" key="9">
    <source>
        <dbReference type="PROSITE" id="PS51635"/>
    </source>
</evidence>
<feature type="short sequence motif" description="GXSXG" evidence="6">
    <location>
        <begin position="116"/>
        <end position="120"/>
    </location>
</feature>
<dbReference type="RefSeq" id="WP_162411154.1">
    <property type="nucleotide sequence ID" value="NZ_PDWN01000014.1"/>
</dbReference>
<feature type="active site" description="Proton acceptor" evidence="6">
    <location>
        <position position="264"/>
    </location>
</feature>
<keyword evidence="3 6" id="KW-0442">Lipid degradation</keyword>
<dbReference type="SUPFAM" id="SSF52151">
    <property type="entry name" value="FabD/lysophospholipase-like"/>
    <property type="match status" value="1"/>
</dbReference>
<dbReference type="Proteomes" id="UP000788419">
    <property type="component" value="Unassembled WGS sequence"/>
</dbReference>
<evidence type="ECO:0000256" key="7">
    <source>
        <dbReference type="SAM" id="MobiDB-lite"/>
    </source>
</evidence>
<sequence>MERISMAEGSGRHRGIARLAGTQAARVLAGVCLLLGLAPAMAAQTPPDAAPVPPAPVVEQQPGAHPPGQSCPQRDGDTSRPRIGLALGGGGARGVAHISVLRKLEELKIPVDCIAGTSMGSLVGGLYAAGVSIEDMEALVLETDWKRLFDDTIPREERSYRRKQDDRDSVATLGVGLNKGKLEVSPGMLQGERILSMFERRTLAVSTVSDFDKLPIPFRATGTDLNTGRVVEIGHGSLAQAMRASMSLPGIFQPVVIDGHVLIDGGIAEQVPVDTVRRMGADIVIAVDVGTPLTVLDEDASLLQVISQLTGMLTVGNTRTSVAALREPDVLIVPELGSVVATGDFAKAKEALAIGDQAAAAATDRLAALPRYRAQPPAPFKAPPTPVVEFVRLDNHSRYSDEVLTAIIDVPVGRPVDPEELENATLRAYSQGTFASVTYEVVEEDGRTGVVVTAREKPQGPNYVQAGFLLQTDFSGTYESSLRVALLRSPVTEYGAEARILAALGSQAGLWGEYYHPFDPQARWYFYGRAGLQNRTTPLFNDDGDRIATYDTLVSEARLSLGRTFGLFGAAELGVQRSESRSDLEVGNPALPDLEVGTGAWFGFVSIDRLDSLYFPRSGYSARLDYRTTASWLGGEAEFEEAGLDVLGAVPFGRHAVQYGASYQTTLSGVLPLYERYSMGGRGRLVGFHFNELTGQNYAVVTLGYSYQLASFFGRSAVVGSTLEYGNAWNLRRDMDWSDGIFNGSAYVGFDSWIGPMLFGYGMREGGEGVMFLEIGKPF</sequence>
<keyword evidence="11" id="KW-1185">Reference proteome</keyword>
<dbReference type="CDD" id="cd07205">
    <property type="entry name" value="Pat_PNPLA6_PNPLA7_NTE1_like"/>
    <property type="match status" value="1"/>
</dbReference>